<evidence type="ECO:0000256" key="1">
    <source>
        <dbReference type="ARBA" id="ARBA00004193"/>
    </source>
</evidence>
<evidence type="ECO:0000313" key="5">
    <source>
        <dbReference type="EMBL" id="MCR2045436.1"/>
    </source>
</evidence>
<dbReference type="GO" id="GO:0042597">
    <property type="term" value="C:periplasmic space"/>
    <property type="evidence" value="ECO:0007669"/>
    <property type="project" value="UniProtKB-ARBA"/>
</dbReference>
<dbReference type="RefSeq" id="WP_257490738.1">
    <property type="nucleotide sequence ID" value="NZ_JANJZL010000018.1"/>
</dbReference>
<feature type="domain" description="Solute-binding protein family 5" evidence="4">
    <location>
        <begin position="94"/>
        <end position="440"/>
    </location>
</feature>
<dbReference type="Gene3D" id="3.40.190.10">
    <property type="entry name" value="Periplasmic binding protein-like II"/>
    <property type="match status" value="1"/>
</dbReference>
<dbReference type="EMBL" id="JANJZL010000018">
    <property type="protein sequence ID" value="MCR2045436.1"/>
    <property type="molecule type" value="Genomic_DNA"/>
</dbReference>
<evidence type="ECO:0000256" key="2">
    <source>
        <dbReference type="ARBA" id="ARBA00005695"/>
    </source>
</evidence>
<dbReference type="PANTHER" id="PTHR30290:SF59">
    <property type="entry name" value="OLIGOPEPTIDE ABC TRANSPORTER,SUBSTRATE-BINDING PROTEIN"/>
    <property type="match status" value="1"/>
</dbReference>
<dbReference type="GO" id="GO:1904680">
    <property type="term" value="F:peptide transmembrane transporter activity"/>
    <property type="evidence" value="ECO:0007669"/>
    <property type="project" value="TreeGrafter"/>
</dbReference>
<dbReference type="InterPro" id="IPR000914">
    <property type="entry name" value="SBP_5_dom"/>
</dbReference>
<evidence type="ECO:0000313" key="6">
    <source>
        <dbReference type="Proteomes" id="UP001142078"/>
    </source>
</evidence>
<dbReference type="SUPFAM" id="SSF53850">
    <property type="entry name" value="Periplasmic binding protein-like II"/>
    <property type="match status" value="1"/>
</dbReference>
<dbReference type="GO" id="GO:0043190">
    <property type="term" value="C:ATP-binding cassette (ABC) transporter complex"/>
    <property type="evidence" value="ECO:0007669"/>
    <property type="project" value="InterPro"/>
</dbReference>
<dbReference type="FunFam" id="3.90.76.10:FF:000004">
    <property type="entry name" value="Peptide ABC transporter substrate-binding protein"/>
    <property type="match status" value="1"/>
</dbReference>
<comment type="subcellular location">
    <subcellularLocation>
        <location evidence="1">Cell membrane</location>
        <topology evidence="1">Lipid-anchor</topology>
    </subcellularLocation>
</comment>
<comment type="similarity">
    <text evidence="2">Belongs to the bacterial solute-binding protein 5 family.</text>
</comment>
<dbReference type="PIRSF" id="PIRSF002741">
    <property type="entry name" value="MppA"/>
    <property type="match status" value="1"/>
</dbReference>
<gene>
    <name evidence="5" type="ORF">NSA23_15150</name>
</gene>
<proteinExistence type="inferred from homology"/>
<dbReference type="InterPro" id="IPR023765">
    <property type="entry name" value="SBP_5_CS"/>
</dbReference>
<dbReference type="Gene3D" id="3.10.105.10">
    <property type="entry name" value="Dipeptide-binding Protein, Domain 3"/>
    <property type="match status" value="1"/>
</dbReference>
<dbReference type="PROSITE" id="PS01040">
    <property type="entry name" value="SBP_BACTERIAL_5"/>
    <property type="match status" value="1"/>
</dbReference>
<keyword evidence="6" id="KW-1185">Reference proteome</keyword>
<protein>
    <submittedName>
        <fullName evidence="5">ABC transporter substrate-binding protein</fullName>
    </submittedName>
</protein>
<dbReference type="Pfam" id="PF00496">
    <property type="entry name" value="SBP_bac_5"/>
    <property type="match status" value="1"/>
</dbReference>
<keyword evidence="3" id="KW-0732">Signal</keyword>
<dbReference type="PANTHER" id="PTHR30290">
    <property type="entry name" value="PERIPLASMIC BINDING COMPONENT OF ABC TRANSPORTER"/>
    <property type="match status" value="1"/>
</dbReference>
<dbReference type="Proteomes" id="UP001142078">
    <property type="component" value="Unassembled WGS sequence"/>
</dbReference>
<accession>A0A9X2S8V1</accession>
<dbReference type="AlphaFoldDB" id="A0A9X2S8V1"/>
<comment type="caution">
    <text evidence="5">The sequence shown here is derived from an EMBL/GenBank/DDBJ whole genome shotgun (WGS) entry which is preliminary data.</text>
</comment>
<dbReference type="Gene3D" id="3.90.76.10">
    <property type="entry name" value="Dipeptide-binding Protein, Domain 1"/>
    <property type="match status" value="1"/>
</dbReference>
<reference evidence="5" key="1">
    <citation type="submission" date="2022-07" db="EMBL/GenBank/DDBJ databases">
        <title>Enhanced cultured diversity of the mouse gut microbiota enables custom-made synthetic communities.</title>
        <authorList>
            <person name="Afrizal A."/>
        </authorList>
    </citation>
    <scope>NUCLEOTIDE SEQUENCE</scope>
    <source>
        <strain evidence="5">DSM 29482</strain>
    </source>
</reference>
<evidence type="ECO:0000259" key="4">
    <source>
        <dbReference type="Pfam" id="PF00496"/>
    </source>
</evidence>
<dbReference type="PROSITE" id="PS51257">
    <property type="entry name" value="PROKAR_LIPOPROTEIN"/>
    <property type="match status" value="1"/>
</dbReference>
<dbReference type="InterPro" id="IPR039424">
    <property type="entry name" value="SBP_5"/>
</dbReference>
<dbReference type="GO" id="GO:0015833">
    <property type="term" value="P:peptide transport"/>
    <property type="evidence" value="ECO:0007669"/>
    <property type="project" value="TreeGrafter"/>
</dbReference>
<name>A0A9X2S8V1_9FIRM</name>
<dbReference type="InterPro" id="IPR030678">
    <property type="entry name" value="Peptide/Ni-bd"/>
</dbReference>
<sequence length="535" mass="61235">MNIKKGLVLLFALVLVLSVGCSNRENVSEKTKDAVKKTEEEKSEKILEGGRIILSVGDDPKVLHPFYATDRSTMTINNGLFDPLFVKDGEDIRYYLAENVSISDDNLIYTIKLKDNLKWHDGENLTADDLVFTFQKIVDEKQNANSYQNFIIGGEPVKVEKVDNLTVKLVLNKVSVPFLSTISGLSPIPKHIFEGEENFEKSEKNQKPIGSGPFKIKEWKKGESVVLERFDDYHGGKPHLDEVVFRIISDPNSEKVAFENGEISTRYIDFETYEKYEKEGNFNVFGFDEGMLNYMAFKLNSEALKDKKVRQAIAYGIDKEELINGGYNSTKYAEPAYTVLASDTLYYTEDVEHYDYNAEKAKKLLKEAGVENIKLTLGYINDSKEQQNQALVIQQRLKEIGIEIELLPLERGAFYQKLLDPSSTDFDLVFNGYVMGQEPDSYKLIFSKEGPYNFAQYKNVELDKKWEEAAIEVNEEKRKTMYEEIQKEIMDDMIQYPICYPKALVSVDKKVGGVEEAKTVPIFMFEDLSKLYLTE</sequence>
<evidence type="ECO:0000256" key="3">
    <source>
        <dbReference type="ARBA" id="ARBA00022729"/>
    </source>
</evidence>
<organism evidence="5 6">
    <name type="scientific">Anaerosalibacter massiliensis</name>
    <dbReference type="NCBI Taxonomy" id="1347392"/>
    <lineage>
        <taxon>Bacteria</taxon>
        <taxon>Bacillati</taxon>
        <taxon>Bacillota</taxon>
        <taxon>Tissierellia</taxon>
        <taxon>Tissierellales</taxon>
        <taxon>Sporanaerobacteraceae</taxon>
        <taxon>Anaerosalibacter</taxon>
    </lineage>
</organism>
<dbReference type="CDD" id="cd00995">
    <property type="entry name" value="PBP2_NikA_DppA_OppA_like"/>
    <property type="match status" value="1"/>
</dbReference>